<dbReference type="OrthoDB" id="201989at2157"/>
<dbReference type="RefSeq" id="WP_089876375.1">
    <property type="nucleotide sequence ID" value="NZ_FOYS01000001.1"/>
</dbReference>
<dbReference type="InterPro" id="IPR013373">
    <property type="entry name" value="Flagellin/pilin_N_arc"/>
</dbReference>
<keyword evidence="1" id="KW-0966">Cell projection</keyword>
<sequence>MTDRALSPVVGTALLVVLVVSLSAAVATASGAVVSVGDPPPRNADFDAPTAFSLSVSGDWLAVTYERGPALVVSDLRLVVVVDGDALKHQPPLPFFAARGFGSGPTGPFNVAGDGVWSAGETGRLRVAGTNDPVPEAGRTVTVRLYRGTSSRPLATLRAAVRT</sequence>
<gene>
    <name evidence="1" type="ORF">SAMN04488124_0464</name>
</gene>
<evidence type="ECO:0000313" key="1">
    <source>
        <dbReference type="EMBL" id="SFR34464.1"/>
    </source>
</evidence>
<dbReference type="STRING" id="555875.SAMN04488124_0464"/>
<protein>
    <submittedName>
        <fullName evidence="1">Flagellin N-terminal-like domain-containing protein</fullName>
    </submittedName>
</protein>
<dbReference type="AlphaFoldDB" id="A0A1I6FX01"/>
<evidence type="ECO:0000313" key="2">
    <source>
        <dbReference type="Proteomes" id="UP000243250"/>
    </source>
</evidence>
<name>A0A1I6FX01_9EURY</name>
<reference evidence="2" key="1">
    <citation type="submission" date="2016-10" db="EMBL/GenBank/DDBJ databases">
        <authorList>
            <person name="Varghese N."/>
            <person name="Submissions S."/>
        </authorList>
    </citation>
    <scope>NUCLEOTIDE SEQUENCE [LARGE SCALE GENOMIC DNA]</scope>
    <source>
        <strain evidence="2">CGMCC 1.8711</strain>
    </source>
</reference>
<keyword evidence="1" id="KW-0969">Cilium</keyword>
<proteinExistence type="predicted"/>
<dbReference type="Proteomes" id="UP000243250">
    <property type="component" value="Unassembled WGS sequence"/>
</dbReference>
<dbReference type="NCBIfam" id="TIGR02537">
    <property type="entry name" value="arch_flag_Nterm"/>
    <property type="match status" value="1"/>
</dbReference>
<accession>A0A1I6FX01</accession>
<keyword evidence="1" id="KW-0282">Flagellum</keyword>
<keyword evidence="2" id="KW-1185">Reference proteome</keyword>
<organism evidence="1 2">
    <name type="scientific">Halogeometricum limi</name>
    <dbReference type="NCBI Taxonomy" id="555875"/>
    <lineage>
        <taxon>Archaea</taxon>
        <taxon>Methanobacteriati</taxon>
        <taxon>Methanobacteriota</taxon>
        <taxon>Stenosarchaea group</taxon>
        <taxon>Halobacteria</taxon>
        <taxon>Halobacteriales</taxon>
        <taxon>Haloferacaceae</taxon>
        <taxon>Halogeometricum</taxon>
    </lineage>
</organism>
<dbReference type="EMBL" id="FOYS01000001">
    <property type="protein sequence ID" value="SFR34464.1"/>
    <property type="molecule type" value="Genomic_DNA"/>
</dbReference>